<feature type="compositionally biased region" description="Polar residues" evidence="7">
    <location>
        <begin position="192"/>
        <end position="201"/>
    </location>
</feature>
<dbReference type="AlphaFoldDB" id="A0A4S8MJZ8"/>
<dbReference type="GO" id="GO:0030154">
    <property type="term" value="P:cell differentiation"/>
    <property type="evidence" value="ECO:0007669"/>
    <property type="project" value="TreeGrafter"/>
</dbReference>
<dbReference type="Pfam" id="PF24818">
    <property type="entry name" value="PH_TRF2_HOY1"/>
    <property type="match status" value="1"/>
</dbReference>
<dbReference type="EMBL" id="ML179073">
    <property type="protein sequence ID" value="THV02779.1"/>
    <property type="molecule type" value="Genomic_DNA"/>
</dbReference>
<reference evidence="9 10" key="1">
    <citation type="journal article" date="2019" name="Nat. Ecol. Evol.">
        <title>Megaphylogeny resolves global patterns of mushroom evolution.</title>
        <authorList>
            <person name="Varga T."/>
            <person name="Krizsan K."/>
            <person name="Foldi C."/>
            <person name="Dima B."/>
            <person name="Sanchez-Garcia M."/>
            <person name="Sanchez-Ramirez S."/>
            <person name="Szollosi G.J."/>
            <person name="Szarkandi J.G."/>
            <person name="Papp V."/>
            <person name="Albert L."/>
            <person name="Andreopoulos W."/>
            <person name="Angelini C."/>
            <person name="Antonin V."/>
            <person name="Barry K.W."/>
            <person name="Bougher N.L."/>
            <person name="Buchanan P."/>
            <person name="Buyck B."/>
            <person name="Bense V."/>
            <person name="Catcheside P."/>
            <person name="Chovatia M."/>
            <person name="Cooper J."/>
            <person name="Damon W."/>
            <person name="Desjardin D."/>
            <person name="Finy P."/>
            <person name="Geml J."/>
            <person name="Haridas S."/>
            <person name="Hughes K."/>
            <person name="Justo A."/>
            <person name="Karasinski D."/>
            <person name="Kautmanova I."/>
            <person name="Kiss B."/>
            <person name="Kocsube S."/>
            <person name="Kotiranta H."/>
            <person name="LaButti K.M."/>
            <person name="Lechner B.E."/>
            <person name="Liimatainen K."/>
            <person name="Lipzen A."/>
            <person name="Lukacs Z."/>
            <person name="Mihaltcheva S."/>
            <person name="Morgado L.N."/>
            <person name="Niskanen T."/>
            <person name="Noordeloos M.E."/>
            <person name="Ohm R.A."/>
            <person name="Ortiz-Santana B."/>
            <person name="Ovrebo C."/>
            <person name="Racz N."/>
            <person name="Riley R."/>
            <person name="Savchenko A."/>
            <person name="Shiryaev A."/>
            <person name="Soop K."/>
            <person name="Spirin V."/>
            <person name="Szebenyi C."/>
            <person name="Tomsovsky M."/>
            <person name="Tulloss R.E."/>
            <person name="Uehling J."/>
            <person name="Grigoriev I.V."/>
            <person name="Vagvolgyi C."/>
            <person name="Papp T."/>
            <person name="Martin F.M."/>
            <person name="Miettinen O."/>
            <person name="Hibbett D.S."/>
            <person name="Nagy L.G."/>
        </authorList>
    </citation>
    <scope>NUCLEOTIDE SEQUENCE [LARGE SCALE GENOMIC DNA]</scope>
    <source>
        <strain evidence="9 10">CBS 962.96</strain>
    </source>
</reference>
<keyword evidence="3 5" id="KW-0371">Homeobox</keyword>
<keyword evidence="10" id="KW-1185">Reference proteome</keyword>
<evidence type="ECO:0000256" key="4">
    <source>
        <dbReference type="ARBA" id="ARBA00023242"/>
    </source>
</evidence>
<dbReference type="InterPro" id="IPR057939">
    <property type="entry name" value="TRF2_HOY1_PH"/>
</dbReference>
<dbReference type="GO" id="GO:0005634">
    <property type="term" value="C:nucleus"/>
    <property type="evidence" value="ECO:0007669"/>
    <property type="project" value="UniProtKB-SubCell"/>
</dbReference>
<accession>A0A4S8MJZ8</accession>
<gene>
    <name evidence="9" type="ORF">K435DRAFT_852429</name>
</gene>
<feature type="DNA-binding region" description="Homeobox" evidence="5">
    <location>
        <begin position="212"/>
        <end position="271"/>
    </location>
</feature>
<dbReference type="Pfam" id="PF00046">
    <property type="entry name" value="Homeodomain"/>
    <property type="match status" value="1"/>
</dbReference>
<evidence type="ECO:0000256" key="5">
    <source>
        <dbReference type="PROSITE-ProRule" id="PRU00108"/>
    </source>
</evidence>
<keyword evidence="2 5" id="KW-0238">DNA-binding</keyword>
<evidence type="ECO:0000313" key="10">
    <source>
        <dbReference type="Proteomes" id="UP000297245"/>
    </source>
</evidence>
<proteinExistence type="predicted"/>
<dbReference type="InterPro" id="IPR051000">
    <property type="entry name" value="Homeobox_DNA-bind_prot"/>
</dbReference>
<feature type="region of interest" description="Disordered" evidence="7">
    <location>
        <begin position="116"/>
        <end position="220"/>
    </location>
</feature>
<dbReference type="Gene3D" id="1.10.10.60">
    <property type="entry name" value="Homeodomain-like"/>
    <property type="match status" value="1"/>
</dbReference>
<dbReference type="OrthoDB" id="6159439at2759"/>
<evidence type="ECO:0000256" key="7">
    <source>
        <dbReference type="SAM" id="MobiDB-lite"/>
    </source>
</evidence>
<dbReference type="GO" id="GO:0000978">
    <property type="term" value="F:RNA polymerase II cis-regulatory region sequence-specific DNA binding"/>
    <property type="evidence" value="ECO:0007669"/>
    <property type="project" value="TreeGrafter"/>
</dbReference>
<dbReference type="GO" id="GO:0006357">
    <property type="term" value="P:regulation of transcription by RNA polymerase II"/>
    <property type="evidence" value="ECO:0007669"/>
    <property type="project" value="TreeGrafter"/>
</dbReference>
<name>A0A4S8MJZ8_DENBC</name>
<dbReference type="InterPro" id="IPR001356">
    <property type="entry name" value="HD"/>
</dbReference>
<dbReference type="PROSITE" id="PS50071">
    <property type="entry name" value="HOMEOBOX_2"/>
    <property type="match status" value="1"/>
</dbReference>
<organism evidence="9 10">
    <name type="scientific">Dendrothele bispora (strain CBS 962.96)</name>
    <dbReference type="NCBI Taxonomy" id="1314807"/>
    <lineage>
        <taxon>Eukaryota</taxon>
        <taxon>Fungi</taxon>
        <taxon>Dikarya</taxon>
        <taxon>Basidiomycota</taxon>
        <taxon>Agaricomycotina</taxon>
        <taxon>Agaricomycetes</taxon>
        <taxon>Agaricomycetidae</taxon>
        <taxon>Agaricales</taxon>
        <taxon>Agaricales incertae sedis</taxon>
        <taxon>Dendrothele</taxon>
    </lineage>
</organism>
<feature type="compositionally biased region" description="Basic residues" evidence="7">
    <location>
        <begin position="208"/>
        <end position="218"/>
    </location>
</feature>
<keyword evidence="4 5" id="KW-0539">Nucleus</keyword>
<sequence length="642" mass="70210">MDRVEPKAGGGGLRSDRNKQTRTRFGCLVTITRQLLRPSLSFLDPIVGDSGLPRHGSKQHCDLDIFCSSVSSFIYSEPNPVPSALAPSLSLAFRFHIVCALNLNLHLISAEPSFTSLRRSRSKAVPMPVTRSTKRSSLHLDPNVPYRAPDEDTMTPSSGTTGSPVTPVITPSPSSSSPGDFEGENDGEAPVESQNSDSTSNTTTTTTTKRREKKKRCRVTPEQLVHLERYFVSDRSPTAARRREISELLGMQERQTQIWFQNRRAKAKMLDGKLNNRPGTDTPPDTPNFANTADMDLYNLVHEDESITLIPCTDLSIGTWRRIATTVSKHDLIAYVCESKRCLTWFILSGGNGFKMEIPFDAIREVNFHGATPATGVATFLLSDPPRFYLEHSAPRMDGKMTMSWKQCSDWTEGAQATLVLRHELLGPIAHLSRLVSGLNGMQSAGNVRLQSPAYRVDPVPTMEIPVPPMAGLTPSYSRSASDDLSGDFPRTASMRSSFGGSSSRCLPAINIPRPYDLVSEQSSSATSLNPLSFDDASMLQQRSVPTYGSGSSSMLQGPPYSAVTTTQVSRFLDNVSIAQSLQSGLRRHSWNSYSNVAANSSLIFPQQNISDDSLPGIPGIGFKYESDENLHFGALTQGALN</sequence>
<dbReference type="InterPro" id="IPR009057">
    <property type="entry name" value="Homeodomain-like_sf"/>
</dbReference>
<evidence type="ECO:0000256" key="2">
    <source>
        <dbReference type="ARBA" id="ARBA00023125"/>
    </source>
</evidence>
<feature type="domain" description="Homeobox" evidence="8">
    <location>
        <begin position="210"/>
        <end position="270"/>
    </location>
</feature>
<evidence type="ECO:0000313" key="9">
    <source>
        <dbReference type="EMBL" id="THV02779.1"/>
    </source>
</evidence>
<evidence type="ECO:0000256" key="6">
    <source>
        <dbReference type="RuleBase" id="RU000682"/>
    </source>
</evidence>
<comment type="subcellular location">
    <subcellularLocation>
        <location evidence="1 5 6">Nucleus</location>
    </subcellularLocation>
</comment>
<dbReference type="PANTHER" id="PTHR24324">
    <property type="entry name" value="HOMEOBOX PROTEIN HHEX"/>
    <property type="match status" value="1"/>
</dbReference>
<dbReference type="SMART" id="SM00389">
    <property type="entry name" value="HOX"/>
    <property type="match status" value="1"/>
</dbReference>
<evidence type="ECO:0000256" key="3">
    <source>
        <dbReference type="ARBA" id="ARBA00023155"/>
    </source>
</evidence>
<evidence type="ECO:0000259" key="8">
    <source>
        <dbReference type="PROSITE" id="PS50071"/>
    </source>
</evidence>
<dbReference type="SUPFAM" id="SSF46689">
    <property type="entry name" value="Homeodomain-like"/>
    <property type="match status" value="1"/>
</dbReference>
<evidence type="ECO:0000256" key="1">
    <source>
        <dbReference type="ARBA" id="ARBA00004123"/>
    </source>
</evidence>
<dbReference type="PANTHER" id="PTHR24324:SF5">
    <property type="entry name" value="HEMATOPOIETICALLY-EXPRESSED HOMEOBOX PROTEIN HHEX"/>
    <property type="match status" value="1"/>
</dbReference>
<feature type="compositionally biased region" description="Low complexity" evidence="7">
    <location>
        <begin position="155"/>
        <end position="179"/>
    </location>
</feature>
<dbReference type="CDD" id="cd00086">
    <property type="entry name" value="homeodomain"/>
    <property type="match status" value="1"/>
</dbReference>
<dbReference type="Proteomes" id="UP000297245">
    <property type="component" value="Unassembled WGS sequence"/>
</dbReference>
<protein>
    <recommendedName>
        <fullName evidence="8">Homeobox domain-containing protein</fullName>
    </recommendedName>
</protein>